<dbReference type="EMBL" id="AUSU01004758">
    <property type="protein sequence ID" value="EPS64537.1"/>
    <property type="molecule type" value="Genomic_DNA"/>
</dbReference>
<dbReference type="InterPro" id="IPR013763">
    <property type="entry name" value="Cyclin-like_dom"/>
</dbReference>
<evidence type="ECO:0000313" key="6">
    <source>
        <dbReference type="Proteomes" id="UP000015453"/>
    </source>
</evidence>
<dbReference type="Gene3D" id="1.10.472.10">
    <property type="entry name" value="Cyclin-like"/>
    <property type="match status" value="2"/>
</dbReference>
<protein>
    <recommendedName>
        <fullName evidence="4">Cyclin-like domain-containing protein</fullName>
    </recommendedName>
</protein>
<organism evidence="5 6">
    <name type="scientific">Genlisea aurea</name>
    <dbReference type="NCBI Taxonomy" id="192259"/>
    <lineage>
        <taxon>Eukaryota</taxon>
        <taxon>Viridiplantae</taxon>
        <taxon>Streptophyta</taxon>
        <taxon>Embryophyta</taxon>
        <taxon>Tracheophyta</taxon>
        <taxon>Spermatophyta</taxon>
        <taxon>Magnoliopsida</taxon>
        <taxon>eudicotyledons</taxon>
        <taxon>Gunneridae</taxon>
        <taxon>Pentapetalae</taxon>
        <taxon>asterids</taxon>
        <taxon>lamiids</taxon>
        <taxon>Lamiales</taxon>
        <taxon>Lentibulariaceae</taxon>
        <taxon>Genlisea</taxon>
    </lineage>
</organism>
<dbReference type="InterPro" id="IPR006671">
    <property type="entry name" value="Cyclin_N"/>
</dbReference>
<dbReference type="GO" id="GO:0016538">
    <property type="term" value="F:cyclin-dependent protein serine/threonine kinase regulator activity"/>
    <property type="evidence" value="ECO:0007669"/>
    <property type="project" value="InterPro"/>
</dbReference>
<comment type="similarity">
    <text evidence="3">Belongs to the cyclin family.</text>
</comment>
<evidence type="ECO:0000256" key="2">
    <source>
        <dbReference type="ARBA" id="ARBA00023306"/>
    </source>
</evidence>
<sequence>MALVRRCNPRGGHFHGGEGVSISRSSNMAPMPSNSGYNYWQDIYHSSYHAQYSAISHHTYQMGEEYVDRARNNFSSSLKRRKVLACSCEIGGRPCQHQYSYQYDVPNHARKHEAARDTFNAYFDGNLDRDICTAADQTRCNDSNNHAPINAKRERSKFEDEGVLFMSRDEIERSSPSRRDGITPIHETYLRDTYCAYLQQLGFRLDLPQTTIATSMILCHRFFFRRSHACHDRHLIATAVLFLASKSEETPRPLNDVLRFSAEIIYKQDFSVLSYRMPPGWFERYRELLTGAEHLVLTTLNFELTVQHPYDALSCTLQKLGFSPNLVNLGLCLISEGLRSLLWLQFKPEQIAGGAAYLASKFLNMNLASAHMVWNEFHTPPSVLKDIAKQLMESVQGRQQLCGGVISI</sequence>
<dbReference type="Proteomes" id="UP000015453">
    <property type="component" value="Unassembled WGS sequence"/>
</dbReference>
<dbReference type="AlphaFoldDB" id="S8DX56"/>
<feature type="domain" description="Cyclin-like" evidence="4">
    <location>
        <begin position="196"/>
        <end position="298"/>
    </location>
</feature>
<dbReference type="GO" id="GO:0006357">
    <property type="term" value="P:regulation of transcription by RNA polymerase II"/>
    <property type="evidence" value="ECO:0007669"/>
    <property type="project" value="InterPro"/>
</dbReference>
<reference evidence="5 6" key="1">
    <citation type="journal article" date="2013" name="BMC Genomics">
        <title>The miniature genome of a carnivorous plant Genlisea aurea contains a low number of genes and short non-coding sequences.</title>
        <authorList>
            <person name="Leushkin E.V."/>
            <person name="Sutormin R.A."/>
            <person name="Nabieva E.R."/>
            <person name="Penin A.A."/>
            <person name="Kondrashov A.S."/>
            <person name="Logacheva M.D."/>
        </authorList>
    </citation>
    <scope>NUCLEOTIDE SEQUENCE [LARGE SCALE GENOMIC DNA]</scope>
</reference>
<accession>S8DX56</accession>
<evidence type="ECO:0000313" key="5">
    <source>
        <dbReference type="EMBL" id="EPS64537.1"/>
    </source>
</evidence>
<feature type="domain" description="Cyclin-like" evidence="4">
    <location>
        <begin position="311"/>
        <end position="393"/>
    </location>
</feature>
<evidence type="ECO:0000259" key="4">
    <source>
        <dbReference type="SMART" id="SM00385"/>
    </source>
</evidence>
<keyword evidence="1" id="KW-0132">Cell division</keyword>
<dbReference type="SUPFAM" id="SSF47954">
    <property type="entry name" value="Cyclin-like"/>
    <property type="match status" value="2"/>
</dbReference>
<evidence type="ECO:0000256" key="1">
    <source>
        <dbReference type="ARBA" id="ARBA00022618"/>
    </source>
</evidence>
<evidence type="ECO:0000256" key="3">
    <source>
        <dbReference type="RuleBase" id="RU000383"/>
    </source>
</evidence>
<keyword evidence="3" id="KW-0195">Cyclin</keyword>
<dbReference type="OrthoDB" id="10264655at2759"/>
<dbReference type="InterPro" id="IPR043198">
    <property type="entry name" value="Cyclin/Ssn8"/>
</dbReference>
<dbReference type="PANTHER" id="PTHR10026">
    <property type="entry name" value="CYCLIN"/>
    <property type="match status" value="1"/>
</dbReference>
<name>S8DX56_9LAMI</name>
<keyword evidence="2" id="KW-0131">Cell cycle</keyword>
<dbReference type="InterPro" id="IPR036915">
    <property type="entry name" value="Cyclin-like_sf"/>
</dbReference>
<gene>
    <name evidence="5" type="ORF">M569_10245</name>
</gene>
<dbReference type="Pfam" id="PF00134">
    <property type="entry name" value="Cyclin_N"/>
    <property type="match status" value="1"/>
</dbReference>
<dbReference type="FunFam" id="1.10.472.10:FF:000104">
    <property type="entry name" value="cyclin-T1-3 isoform X1"/>
    <property type="match status" value="1"/>
</dbReference>
<dbReference type="SMART" id="SM00385">
    <property type="entry name" value="CYCLIN"/>
    <property type="match status" value="2"/>
</dbReference>
<proteinExistence type="inferred from homology"/>
<comment type="caution">
    <text evidence="5">The sequence shown here is derived from an EMBL/GenBank/DDBJ whole genome shotgun (WGS) entry which is preliminary data.</text>
</comment>
<dbReference type="GO" id="GO:0051301">
    <property type="term" value="P:cell division"/>
    <property type="evidence" value="ECO:0007669"/>
    <property type="project" value="UniProtKB-KW"/>
</dbReference>
<keyword evidence="6" id="KW-1185">Reference proteome</keyword>